<evidence type="ECO:0000313" key="3">
    <source>
        <dbReference type="EMBL" id="OLL21836.1"/>
    </source>
</evidence>
<dbReference type="OrthoDB" id="251770at2759"/>
<name>A0A1U7LGQ1_NEOID</name>
<keyword evidence="4" id="KW-1185">Reference proteome</keyword>
<dbReference type="GO" id="GO:0033314">
    <property type="term" value="P:mitotic DNA replication checkpoint signaling"/>
    <property type="evidence" value="ECO:0007669"/>
    <property type="project" value="TreeGrafter"/>
</dbReference>
<dbReference type="GO" id="GO:0006270">
    <property type="term" value="P:DNA replication initiation"/>
    <property type="evidence" value="ECO:0007669"/>
    <property type="project" value="TreeGrafter"/>
</dbReference>
<dbReference type="EMBL" id="LXFE01004230">
    <property type="protein sequence ID" value="OLL21836.1"/>
    <property type="molecule type" value="Genomic_DNA"/>
</dbReference>
<dbReference type="InterPro" id="IPR036420">
    <property type="entry name" value="BRCT_dom_sf"/>
</dbReference>
<evidence type="ECO:0000313" key="4">
    <source>
        <dbReference type="Proteomes" id="UP000186594"/>
    </source>
</evidence>
<reference evidence="3 4" key="1">
    <citation type="submission" date="2016-04" db="EMBL/GenBank/DDBJ databases">
        <title>Evolutionary innovation and constraint leading to complex multicellularity in the Ascomycota.</title>
        <authorList>
            <person name="Cisse O."/>
            <person name="Nguyen A."/>
            <person name="Hewitt D.A."/>
            <person name="Jedd G."/>
            <person name="Stajich J.E."/>
        </authorList>
    </citation>
    <scope>NUCLEOTIDE SEQUENCE [LARGE SCALE GENOMIC DNA]</scope>
    <source>
        <strain evidence="3 4">DAH-3</strain>
    </source>
</reference>
<accession>A0A1U7LGQ1</accession>
<dbReference type="Proteomes" id="UP000186594">
    <property type="component" value="Unassembled WGS sequence"/>
</dbReference>
<protein>
    <submittedName>
        <fullName evidence="3">S-M checkpoint control protein rad4</fullName>
    </submittedName>
</protein>
<evidence type="ECO:0000256" key="1">
    <source>
        <dbReference type="ARBA" id="ARBA00022737"/>
    </source>
</evidence>
<dbReference type="PANTHER" id="PTHR13561:SF20">
    <property type="entry name" value="DNA TOPOISOMERASE 2-BINDING PROTEIN 1"/>
    <property type="match status" value="1"/>
</dbReference>
<dbReference type="Pfam" id="PF12738">
    <property type="entry name" value="PTCB-BRCT"/>
    <property type="match status" value="1"/>
</dbReference>
<dbReference type="Gene3D" id="3.40.50.10190">
    <property type="entry name" value="BRCT domain"/>
    <property type="match status" value="1"/>
</dbReference>
<dbReference type="STRING" id="1198029.A0A1U7LGQ1"/>
<dbReference type="GO" id="GO:0007095">
    <property type="term" value="P:mitotic G2 DNA damage checkpoint signaling"/>
    <property type="evidence" value="ECO:0007669"/>
    <property type="project" value="TreeGrafter"/>
</dbReference>
<dbReference type="SUPFAM" id="SSF52113">
    <property type="entry name" value="BRCT domain"/>
    <property type="match status" value="1"/>
</dbReference>
<keyword evidence="1" id="KW-0677">Repeat</keyword>
<sequence>MATEFEVSKSSQPLIGVMLCCTAIPQEIRNSMFKQAVQMGAKYTNDLTIEVTHLIVGDFNTPKYKASI</sequence>
<feature type="domain" description="BRCT" evidence="2">
    <location>
        <begin position="18"/>
        <end position="66"/>
    </location>
</feature>
<dbReference type="PANTHER" id="PTHR13561">
    <property type="entry name" value="DNA REPLICATION REGULATOR DPB11-RELATED"/>
    <property type="match status" value="1"/>
</dbReference>
<evidence type="ECO:0000259" key="2">
    <source>
        <dbReference type="Pfam" id="PF12738"/>
    </source>
</evidence>
<dbReference type="AlphaFoldDB" id="A0A1U7LGQ1"/>
<comment type="caution">
    <text evidence="3">The sequence shown here is derived from an EMBL/GenBank/DDBJ whole genome shotgun (WGS) entry which is preliminary data.</text>
</comment>
<proteinExistence type="predicted"/>
<gene>
    <name evidence="3" type="ORF">NEOLI_003831</name>
</gene>
<dbReference type="InterPro" id="IPR001357">
    <property type="entry name" value="BRCT_dom"/>
</dbReference>
<organism evidence="3 4">
    <name type="scientific">Neolecta irregularis (strain DAH-3)</name>
    <dbReference type="NCBI Taxonomy" id="1198029"/>
    <lineage>
        <taxon>Eukaryota</taxon>
        <taxon>Fungi</taxon>
        <taxon>Dikarya</taxon>
        <taxon>Ascomycota</taxon>
        <taxon>Taphrinomycotina</taxon>
        <taxon>Neolectales</taxon>
        <taxon>Neolectaceae</taxon>
        <taxon>Neolecta</taxon>
    </lineage>
</organism>